<dbReference type="EMBL" id="JAGKQH010000015">
    <property type="protein sequence ID" value="KAG6579118.1"/>
    <property type="molecule type" value="Genomic_DNA"/>
</dbReference>
<keyword evidence="3" id="KW-1185">Reference proteome</keyword>
<organism evidence="2 3">
    <name type="scientific">Cucurbita argyrosperma subsp. sororia</name>
    <dbReference type="NCBI Taxonomy" id="37648"/>
    <lineage>
        <taxon>Eukaryota</taxon>
        <taxon>Viridiplantae</taxon>
        <taxon>Streptophyta</taxon>
        <taxon>Embryophyta</taxon>
        <taxon>Tracheophyta</taxon>
        <taxon>Spermatophyta</taxon>
        <taxon>Magnoliopsida</taxon>
        <taxon>eudicotyledons</taxon>
        <taxon>Gunneridae</taxon>
        <taxon>Pentapetalae</taxon>
        <taxon>rosids</taxon>
        <taxon>fabids</taxon>
        <taxon>Cucurbitales</taxon>
        <taxon>Cucurbitaceae</taxon>
        <taxon>Cucurbiteae</taxon>
        <taxon>Cucurbita</taxon>
    </lineage>
</organism>
<protein>
    <submittedName>
        <fullName evidence="2">Uncharacterized protein</fullName>
    </submittedName>
</protein>
<evidence type="ECO:0000256" key="1">
    <source>
        <dbReference type="SAM" id="MobiDB-lite"/>
    </source>
</evidence>
<feature type="compositionally biased region" description="Polar residues" evidence="1">
    <location>
        <begin position="270"/>
        <end position="282"/>
    </location>
</feature>
<feature type="region of interest" description="Disordered" evidence="1">
    <location>
        <begin position="270"/>
        <end position="309"/>
    </location>
</feature>
<feature type="compositionally biased region" description="Polar residues" evidence="1">
    <location>
        <begin position="290"/>
        <end position="299"/>
    </location>
</feature>
<accession>A0AAV6MCU2</accession>
<dbReference type="PANTHER" id="PTHR34567:SF9">
    <property type="entry name" value="CONTAINING PROTEIN, PUTATIVE-RELATED"/>
    <property type="match status" value="1"/>
</dbReference>
<gene>
    <name evidence="2" type="ORF">SDJN03_23566</name>
</gene>
<dbReference type="Proteomes" id="UP000685013">
    <property type="component" value="Chromosome 15"/>
</dbReference>
<proteinExistence type="predicted"/>
<reference evidence="2 3" key="1">
    <citation type="journal article" date="2021" name="Hortic Res">
        <title>The domestication of Cucurbita argyrosperma as revealed by the genome of its wild relative.</title>
        <authorList>
            <person name="Barrera-Redondo J."/>
            <person name="Sanchez-de la Vega G."/>
            <person name="Aguirre-Liguori J.A."/>
            <person name="Castellanos-Morales G."/>
            <person name="Gutierrez-Guerrero Y.T."/>
            <person name="Aguirre-Dugua X."/>
            <person name="Aguirre-Planter E."/>
            <person name="Tenaillon M.I."/>
            <person name="Lira-Saade R."/>
            <person name="Eguiarte L.E."/>
        </authorList>
    </citation>
    <scope>NUCLEOTIDE SEQUENCE [LARGE SCALE GENOMIC DNA]</scope>
    <source>
        <strain evidence="2">JBR-2021</strain>
    </source>
</reference>
<evidence type="ECO:0000313" key="3">
    <source>
        <dbReference type="Proteomes" id="UP000685013"/>
    </source>
</evidence>
<feature type="non-terminal residue" evidence="2">
    <location>
        <position position="1"/>
    </location>
</feature>
<name>A0AAV6MCU2_9ROSI</name>
<dbReference type="AlphaFoldDB" id="A0AAV6MCU2"/>
<dbReference type="PANTHER" id="PTHR34567">
    <property type="entry name" value="FK506-BINDING-LIKE PROTEIN"/>
    <property type="match status" value="1"/>
</dbReference>
<evidence type="ECO:0000313" key="2">
    <source>
        <dbReference type="EMBL" id="KAG6579118.1"/>
    </source>
</evidence>
<sequence length="415" mass="48888">MGNWRERPRRNFRNQKPPWSALRNYDQDPPLEYWRDGIPLWEKTFCKEIGCVPWGKIVDSKNFIYCHTNVVNWDDSACEAAFHNAKRRYWAAINGHQCDINLPDPDKYIEQIDWSPEMDPELIEELDWAYYNPNMKQQDDWLECKNKRTRNSSSVWTESHIEDPGHVGNPWEHGNQFTETKRQGWSQWNLSESRQVNKDGNPWDNIIDPRNRGMVDTAWKDKGNQVVTSWKNKGFSRDARSMVDNAWRANVQYQDGAATWKTKGFASDARNNSWSRHQQGASNFDHYNRPGNSNYNRNVRNLPDRMPPNIHGNKQEWKYKYRYGKRPKDAQFDYIGGSSMFLLVVFNFISTRMTLQNFWYKELNMSDLVLLQEDEGTIPTRLANTEEESSKWEEVKKRFSFGLIGSSGGRVACLD</sequence>
<comment type="caution">
    <text evidence="2">The sequence shown here is derived from an EMBL/GenBank/DDBJ whole genome shotgun (WGS) entry which is preliminary data.</text>
</comment>